<evidence type="ECO:0000256" key="2">
    <source>
        <dbReference type="ARBA" id="ARBA00022490"/>
    </source>
</evidence>
<dbReference type="EC" id="3.6.1.-" evidence="9"/>
<dbReference type="Proteomes" id="UP000295433">
    <property type="component" value="Unassembled WGS sequence"/>
</dbReference>
<dbReference type="EMBL" id="SMBY01000003">
    <property type="protein sequence ID" value="TCV06837.1"/>
    <property type="molecule type" value="Genomic_DNA"/>
</dbReference>
<comment type="function">
    <text evidence="6 9">Nucleoside triphosphate pyrophosphatase that hydrolyzes 7-methyl-GTP (m(7)GTP). May have a dual role in cell division arrest and in preventing the incorporation of modified nucleotides into cellular nucleic acids.</text>
</comment>
<comment type="similarity">
    <text evidence="7 9">Belongs to the Maf family. YceF subfamily.</text>
</comment>
<keyword evidence="2 9" id="KW-0963">Cytoplasm</keyword>
<dbReference type="GO" id="GO:0005737">
    <property type="term" value="C:cytoplasm"/>
    <property type="evidence" value="ECO:0007669"/>
    <property type="project" value="UniProtKB-SubCell"/>
</dbReference>
<evidence type="ECO:0000256" key="3">
    <source>
        <dbReference type="ARBA" id="ARBA00022801"/>
    </source>
</evidence>
<evidence type="ECO:0000256" key="8">
    <source>
        <dbReference type="ARBA" id="ARBA00068163"/>
    </source>
</evidence>
<dbReference type="Gene3D" id="3.90.950.10">
    <property type="match status" value="1"/>
</dbReference>
<evidence type="ECO:0000313" key="11">
    <source>
        <dbReference type="Proteomes" id="UP000295433"/>
    </source>
</evidence>
<keyword evidence="3 9" id="KW-0378">Hydrolase</keyword>
<evidence type="ECO:0000256" key="7">
    <source>
        <dbReference type="ARBA" id="ARBA00060749"/>
    </source>
</evidence>
<dbReference type="PIRSF" id="PIRSF006305">
    <property type="entry name" value="Maf"/>
    <property type="match status" value="1"/>
</dbReference>
<dbReference type="HAMAP" id="MF_00528">
    <property type="entry name" value="Maf"/>
    <property type="match status" value="1"/>
</dbReference>
<comment type="caution">
    <text evidence="10">The sequence shown here is derived from an EMBL/GenBank/DDBJ whole genome shotgun (WGS) entry which is preliminary data.</text>
</comment>
<evidence type="ECO:0000256" key="4">
    <source>
        <dbReference type="ARBA" id="ARBA00023080"/>
    </source>
</evidence>
<accession>A0A4V2VTG6</accession>
<reference evidence="10 11" key="1">
    <citation type="submission" date="2019-03" db="EMBL/GenBank/DDBJ databases">
        <title>Genomic Encyclopedia of Type Strains, Phase IV (KMG-IV): sequencing the most valuable type-strain genomes for metagenomic binning, comparative biology and taxonomic classification.</title>
        <authorList>
            <person name="Goeker M."/>
        </authorList>
    </citation>
    <scope>NUCLEOTIDE SEQUENCE [LARGE SCALE GENOMIC DNA]</scope>
    <source>
        <strain evidence="10 11">DSM 16730</strain>
    </source>
</reference>
<evidence type="ECO:0000256" key="6">
    <source>
        <dbReference type="ARBA" id="ARBA00053369"/>
    </source>
</evidence>
<dbReference type="FunFam" id="3.90.950.10:FF:000005">
    <property type="entry name" value="7-methyl-GTP pyrophosphatase"/>
    <property type="match status" value="1"/>
</dbReference>
<gene>
    <name evidence="10" type="ORF">EDC54_10383</name>
</gene>
<dbReference type="PANTHER" id="PTHR43213:SF10">
    <property type="entry name" value="7-METHYL-GTP PYROPHOSPHATASE"/>
    <property type="match status" value="1"/>
</dbReference>
<dbReference type="InterPro" id="IPR029001">
    <property type="entry name" value="ITPase-like_fam"/>
</dbReference>
<dbReference type="CDD" id="cd00555">
    <property type="entry name" value="Maf"/>
    <property type="match status" value="1"/>
</dbReference>
<dbReference type="PANTHER" id="PTHR43213">
    <property type="entry name" value="BIFUNCTIONAL DTTP/UTP PYROPHOSPHATASE/METHYLTRANSFERASE PROTEIN-RELATED"/>
    <property type="match status" value="1"/>
</dbReference>
<feature type="active site" description="Proton acceptor" evidence="9">
    <location>
        <position position="75"/>
    </location>
</feature>
<evidence type="ECO:0000256" key="5">
    <source>
        <dbReference type="ARBA" id="ARBA00050213"/>
    </source>
</evidence>
<dbReference type="GO" id="GO:0009117">
    <property type="term" value="P:nucleotide metabolic process"/>
    <property type="evidence" value="ECO:0007669"/>
    <property type="project" value="UniProtKB-KW"/>
</dbReference>
<protein>
    <recommendedName>
        <fullName evidence="8 9">7-methyl-GTP pyrophosphatase</fullName>
        <shortName evidence="9">m(7)GTP pyrophosphatase</shortName>
        <ecNumber evidence="9">3.6.1.-</ecNumber>
    </recommendedName>
</protein>
<feature type="site" description="Important for substrate specificity" evidence="9">
    <location>
        <position position="76"/>
    </location>
</feature>
<name>A0A4V2VTG6_9GAMM</name>
<keyword evidence="11" id="KW-1185">Reference proteome</keyword>
<dbReference type="GO" id="GO:0047429">
    <property type="term" value="F:nucleoside triphosphate diphosphatase activity"/>
    <property type="evidence" value="ECO:0007669"/>
    <property type="project" value="InterPro"/>
</dbReference>
<proteinExistence type="inferred from homology"/>
<sequence>MVYQKIMQQIILASTSPYRRALLEKLAIPFICASPDIDETPHPGENARDLVIRLAENKARALAAQYPAHLIIGSDQVCVLEDTITGKPYNKVNATRQLQQASGKCVSFFTGLALFNSATQNMQSIAEPFDVYFRALTQTEISGYLDKEQPWNCAGSFKSEGLGITLFERLSGRDPNALIGLPLIALTHMLRQEGINPLTV</sequence>
<comment type="subcellular location">
    <subcellularLocation>
        <location evidence="1 9">Cytoplasm</location>
    </subcellularLocation>
</comment>
<dbReference type="Pfam" id="PF02545">
    <property type="entry name" value="Maf"/>
    <property type="match status" value="1"/>
</dbReference>
<comment type="caution">
    <text evidence="9">Lacks conserved residue(s) required for the propagation of feature annotation.</text>
</comment>
<dbReference type="InterPro" id="IPR003697">
    <property type="entry name" value="Maf-like"/>
</dbReference>
<evidence type="ECO:0000313" key="10">
    <source>
        <dbReference type="EMBL" id="TCV06837.1"/>
    </source>
</evidence>
<comment type="cofactor">
    <cofactor evidence="9">
        <name>a divalent metal cation</name>
        <dbReference type="ChEBI" id="CHEBI:60240"/>
    </cofactor>
</comment>
<dbReference type="SUPFAM" id="SSF52972">
    <property type="entry name" value="ITPase-like"/>
    <property type="match status" value="1"/>
</dbReference>
<dbReference type="AlphaFoldDB" id="A0A4V2VTG6"/>
<feature type="site" description="Important for substrate specificity" evidence="9">
    <location>
        <position position="18"/>
    </location>
</feature>
<organism evidence="10 11">
    <name type="scientific">Samsonia erythrinae</name>
    <dbReference type="NCBI Taxonomy" id="160434"/>
    <lineage>
        <taxon>Bacteria</taxon>
        <taxon>Pseudomonadati</taxon>
        <taxon>Pseudomonadota</taxon>
        <taxon>Gammaproteobacteria</taxon>
        <taxon>Enterobacterales</taxon>
        <taxon>Pectobacteriaceae</taxon>
        <taxon>Samsonia</taxon>
    </lineage>
</organism>
<feature type="site" description="Important for substrate specificity" evidence="9">
    <location>
        <position position="160"/>
    </location>
</feature>
<dbReference type="NCBIfam" id="TIGR00172">
    <property type="entry name" value="maf"/>
    <property type="match status" value="1"/>
</dbReference>
<keyword evidence="4 9" id="KW-0546">Nucleotide metabolism</keyword>
<comment type="catalytic activity">
    <reaction evidence="5 9">
        <text>N(7)-methyl-GTP + H2O = N(7)-methyl-GMP + diphosphate + H(+)</text>
        <dbReference type="Rhea" id="RHEA:58744"/>
        <dbReference type="ChEBI" id="CHEBI:15377"/>
        <dbReference type="ChEBI" id="CHEBI:15378"/>
        <dbReference type="ChEBI" id="CHEBI:33019"/>
        <dbReference type="ChEBI" id="CHEBI:58285"/>
        <dbReference type="ChEBI" id="CHEBI:87133"/>
    </reaction>
</comment>
<evidence type="ECO:0000256" key="1">
    <source>
        <dbReference type="ARBA" id="ARBA00004496"/>
    </source>
</evidence>
<evidence type="ECO:0000256" key="9">
    <source>
        <dbReference type="HAMAP-Rule" id="MF_00528"/>
    </source>
</evidence>